<name>A0ABT4B9B5_9ACTN</name>
<dbReference type="RefSeq" id="WP_267567568.1">
    <property type="nucleotide sequence ID" value="NZ_JAPNTZ010000014.1"/>
</dbReference>
<evidence type="ECO:0008006" key="3">
    <source>
        <dbReference type="Google" id="ProtNLM"/>
    </source>
</evidence>
<accession>A0ABT4B9B5</accession>
<reference evidence="1" key="1">
    <citation type="submission" date="2022-11" db="EMBL/GenBank/DDBJ databases">
        <authorList>
            <person name="Somphong A."/>
            <person name="Phongsopitanun W."/>
        </authorList>
    </citation>
    <scope>NUCLEOTIDE SEQUENCE</scope>
    <source>
        <strain evidence="1">Pm04-4</strain>
    </source>
</reference>
<dbReference type="Proteomes" id="UP001151002">
    <property type="component" value="Unassembled WGS sequence"/>
</dbReference>
<dbReference type="EMBL" id="JAPNTZ010000014">
    <property type="protein sequence ID" value="MCY1143090.1"/>
    <property type="molecule type" value="Genomic_DNA"/>
</dbReference>
<evidence type="ECO:0000313" key="1">
    <source>
        <dbReference type="EMBL" id="MCY1143090.1"/>
    </source>
</evidence>
<comment type="caution">
    <text evidence="1">The sequence shown here is derived from an EMBL/GenBank/DDBJ whole genome shotgun (WGS) entry which is preliminary data.</text>
</comment>
<keyword evidence="2" id="KW-1185">Reference proteome</keyword>
<protein>
    <recommendedName>
        <fullName evidence="3">DUF4352 domain-containing protein</fullName>
    </recommendedName>
</protein>
<evidence type="ECO:0000313" key="2">
    <source>
        <dbReference type="Proteomes" id="UP001151002"/>
    </source>
</evidence>
<proteinExistence type="predicted"/>
<organism evidence="1 2">
    <name type="scientific">Paractinoplanes pyxinae</name>
    <dbReference type="NCBI Taxonomy" id="2997416"/>
    <lineage>
        <taxon>Bacteria</taxon>
        <taxon>Bacillati</taxon>
        <taxon>Actinomycetota</taxon>
        <taxon>Actinomycetes</taxon>
        <taxon>Micromonosporales</taxon>
        <taxon>Micromonosporaceae</taxon>
        <taxon>Paractinoplanes</taxon>
    </lineage>
</organism>
<sequence length="201" mass="21094">MTRRHPWSRLAATIAGVVAVAVMLAVVADKVRDALRPTYPAAPSRAFQPAIEQYPGAPGGYSVDFGEYLRRQAPLLDPVPLGESVVLSGGPGQAALIQAGPGHGPAAFTILVRNIGDQPVNGSLTSGGGAWLESDQGETLYAPQIRLLSSGNVDPTALAPGAELLLEMSFTQPATFRPTGLIISRRLGDFFPQAQWDLATP</sequence>
<gene>
    <name evidence="1" type="ORF">OWR29_34275</name>
</gene>